<dbReference type="SUPFAM" id="SSF52402">
    <property type="entry name" value="Adenine nucleotide alpha hydrolases-like"/>
    <property type="match status" value="2"/>
</dbReference>
<dbReference type="InterPro" id="IPR006016">
    <property type="entry name" value="UspA"/>
</dbReference>
<dbReference type="Pfam" id="PF00582">
    <property type="entry name" value="Usp"/>
    <property type="match status" value="2"/>
</dbReference>
<evidence type="ECO:0000313" key="5">
    <source>
        <dbReference type="Proteomes" id="UP000535511"/>
    </source>
</evidence>
<evidence type="ECO:0000313" key="4">
    <source>
        <dbReference type="EMBL" id="NYD42377.1"/>
    </source>
</evidence>
<organism evidence="4 5">
    <name type="scientific">Nocardioides panaciterrulae</name>
    <dbReference type="NCBI Taxonomy" id="661492"/>
    <lineage>
        <taxon>Bacteria</taxon>
        <taxon>Bacillati</taxon>
        <taxon>Actinomycetota</taxon>
        <taxon>Actinomycetes</taxon>
        <taxon>Propionibacteriales</taxon>
        <taxon>Nocardioidaceae</taxon>
        <taxon>Nocardioides</taxon>
    </lineage>
</organism>
<dbReference type="Proteomes" id="UP000535511">
    <property type="component" value="Unassembled WGS sequence"/>
</dbReference>
<name>A0A7Y9E7F8_9ACTN</name>
<dbReference type="EMBL" id="JACCBG010000001">
    <property type="protein sequence ID" value="NYD42377.1"/>
    <property type="molecule type" value="Genomic_DNA"/>
</dbReference>
<evidence type="ECO:0000256" key="1">
    <source>
        <dbReference type="ARBA" id="ARBA00008791"/>
    </source>
</evidence>
<feature type="region of interest" description="Disordered" evidence="2">
    <location>
        <begin position="295"/>
        <end position="321"/>
    </location>
</feature>
<comment type="similarity">
    <text evidence="1">Belongs to the universal stress protein A family.</text>
</comment>
<evidence type="ECO:0000259" key="3">
    <source>
        <dbReference type="Pfam" id="PF00582"/>
    </source>
</evidence>
<dbReference type="AlphaFoldDB" id="A0A7Y9E7F8"/>
<dbReference type="PRINTS" id="PR01438">
    <property type="entry name" value="UNVRSLSTRESS"/>
</dbReference>
<dbReference type="PANTHER" id="PTHR46268:SF6">
    <property type="entry name" value="UNIVERSAL STRESS PROTEIN UP12"/>
    <property type="match status" value="1"/>
</dbReference>
<protein>
    <submittedName>
        <fullName evidence="4">Nucleotide-binding universal stress UspA family protein</fullName>
    </submittedName>
</protein>
<dbReference type="PANTHER" id="PTHR46268">
    <property type="entry name" value="STRESS RESPONSE PROTEIN NHAX"/>
    <property type="match status" value="1"/>
</dbReference>
<comment type="caution">
    <text evidence="4">The sequence shown here is derived from an EMBL/GenBank/DDBJ whole genome shotgun (WGS) entry which is preliminary data.</text>
</comment>
<sequence>MAGEVPSGAITVGVDESEVSLVALHRAVREAELQDRPLCIVHAYDPRPTVYSALGAMVPPLELTEALDQAAEEVLHHAGHLARAQAPKVRVTLVWSTLDAREALAECGRSSSLLVLASRGRSTMRHLLLGSVGLWVSQHAPCPVLVVRGEHDERGEPVGRRWIVVGTDGTPQAEAAVGFAFDQASRHGAPLTVTRCLPVEVGGHHRVHEGPVTGDTPEGKVLAEQVAALSDRYPHVRVESELVRGPAVGHLTRLSEAAGLVVLGSRPRHGPGPWGLGGVRRAVAEHAHCSVAVVPAHPTSTDPSGPGDPGAGSAVLERERP</sequence>
<dbReference type="CDD" id="cd00293">
    <property type="entry name" value="USP-like"/>
    <property type="match status" value="1"/>
</dbReference>
<keyword evidence="5" id="KW-1185">Reference proteome</keyword>
<gene>
    <name evidence="4" type="ORF">BJZ21_002460</name>
</gene>
<evidence type="ECO:0000256" key="2">
    <source>
        <dbReference type="SAM" id="MobiDB-lite"/>
    </source>
</evidence>
<dbReference type="Gene3D" id="3.40.50.620">
    <property type="entry name" value="HUPs"/>
    <property type="match status" value="2"/>
</dbReference>
<feature type="domain" description="UspA" evidence="3">
    <location>
        <begin position="10"/>
        <end position="148"/>
    </location>
</feature>
<feature type="domain" description="UspA" evidence="3">
    <location>
        <begin position="163"/>
        <end position="295"/>
    </location>
</feature>
<dbReference type="RefSeq" id="WP_179664023.1">
    <property type="nucleotide sequence ID" value="NZ_JACCBG010000001.1"/>
</dbReference>
<reference evidence="4 5" key="1">
    <citation type="submission" date="2020-07" db="EMBL/GenBank/DDBJ databases">
        <title>Sequencing the genomes of 1000 actinobacteria strains.</title>
        <authorList>
            <person name="Klenk H.-P."/>
        </authorList>
    </citation>
    <scope>NUCLEOTIDE SEQUENCE [LARGE SCALE GENOMIC DNA]</scope>
    <source>
        <strain evidence="4 5">DSM 21350</strain>
    </source>
</reference>
<proteinExistence type="inferred from homology"/>
<accession>A0A7Y9E7F8</accession>
<dbReference type="InterPro" id="IPR014729">
    <property type="entry name" value="Rossmann-like_a/b/a_fold"/>
</dbReference>
<dbReference type="InterPro" id="IPR006015">
    <property type="entry name" value="Universal_stress_UspA"/>
</dbReference>